<keyword evidence="1" id="KW-0812">Transmembrane</keyword>
<gene>
    <name evidence="2" type="ORF">EV199_1821</name>
</gene>
<keyword evidence="3" id="KW-1185">Reference proteome</keyword>
<dbReference type="Proteomes" id="UP000293874">
    <property type="component" value="Unassembled WGS sequence"/>
</dbReference>
<evidence type="ECO:0000256" key="1">
    <source>
        <dbReference type="SAM" id="Phobius"/>
    </source>
</evidence>
<comment type="caution">
    <text evidence="2">The sequence shown here is derived from an EMBL/GenBank/DDBJ whole genome shotgun (WGS) entry which is preliminary data.</text>
</comment>
<dbReference type="EMBL" id="SGXA01000001">
    <property type="protein sequence ID" value="RZS75945.1"/>
    <property type="molecule type" value="Genomic_DNA"/>
</dbReference>
<evidence type="ECO:0000313" key="3">
    <source>
        <dbReference type="Proteomes" id="UP000293874"/>
    </source>
</evidence>
<keyword evidence="1" id="KW-1133">Transmembrane helix</keyword>
<dbReference type="RefSeq" id="WP_130540277.1">
    <property type="nucleotide sequence ID" value="NZ_CP042431.1"/>
</dbReference>
<name>A0A4Q7N4L0_9BACT</name>
<reference evidence="2 3" key="1">
    <citation type="submission" date="2019-02" db="EMBL/GenBank/DDBJ databases">
        <title>Genomic Encyclopedia of Type Strains, Phase IV (KMG-IV): sequencing the most valuable type-strain genomes for metagenomic binning, comparative biology and taxonomic classification.</title>
        <authorList>
            <person name="Goeker M."/>
        </authorList>
    </citation>
    <scope>NUCLEOTIDE SEQUENCE [LARGE SCALE GENOMIC DNA]</scope>
    <source>
        <strain evidence="2 3">DSM 18116</strain>
    </source>
</reference>
<accession>A0A4Q7N4L0</accession>
<keyword evidence="1" id="KW-0472">Membrane</keyword>
<proteinExistence type="predicted"/>
<feature type="transmembrane region" description="Helical" evidence="1">
    <location>
        <begin position="54"/>
        <end position="78"/>
    </location>
</feature>
<dbReference type="AlphaFoldDB" id="A0A4Q7N4L0"/>
<feature type="transmembrane region" description="Helical" evidence="1">
    <location>
        <begin position="139"/>
        <end position="158"/>
    </location>
</feature>
<sequence>MQIETSEFPVIKSKEAKPRAKAITLSYWKQFFLYLSGTDLRTIRQCSPDLATRYAILGGLLCIPAMVAFFSSSYAFSILFENSGYSWIAGIFWALIILMIDRSIIAQNPEIEGDPVTVGTENLSKGAGRRTRTFYAGRIIISIVLGCVMAEPLCIRIFDDEIKEQLAKSKKEQFADQKRPLELAIAAIDTAIAKEKEKWDNNEDAAVAEANGSSGSPRGTREVWRAIKDRANEQKTFFEDFRKKKSAEQDSLVQLITKLKNDINANKAVGLTGQMNALHDLSSKELNLLISIWALRILLFCIELIPLLLKSSLKRKSDSYVVLCHQNNKKTIGLNQNDKHSLAVKNMLKARMEEDLRINNMLRKRSMTNIAEDLGFYLTINQQAAESFEKEKSLLERTILDQELRKKAIAALAVSYENFVSNLKELYNSEEPINDKQS</sequence>
<feature type="transmembrane region" description="Helical" evidence="1">
    <location>
        <begin position="84"/>
        <end position="100"/>
    </location>
</feature>
<evidence type="ECO:0000313" key="2">
    <source>
        <dbReference type="EMBL" id="RZS75945.1"/>
    </source>
</evidence>
<organism evidence="2 3">
    <name type="scientific">Pseudobacter ginsenosidimutans</name>
    <dbReference type="NCBI Taxonomy" id="661488"/>
    <lineage>
        <taxon>Bacteria</taxon>
        <taxon>Pseudomonadati</taxon>
        <taxon>Bacteroidota</taxon>
        <taxon>Chitinophagia</taxon>
        <taxon>Chitinophagales</taxon>
        <taxon>Chitinophagaceae</taxon>
        <taxon>Pseudobacter</taxon>
    </lineage>
</organism>
<dbReference type="OrthoDB" id="1492554at2"/>
<dbReference type="InterPro" id="IPR025519">
    <property type="entry name" value="DUF4407"/>
</dbReference>
<protein>
    <submittedName>
        <fullName evidence="2">Uncharacterized protein DUF4407</fullName>
    </submittedName>
</protein>
<dbReference type="Pfam" id="PF14362">
    <property type="entry name" value="DUF4407"/>
    <property type="match status" value="1"/>
</dbReference>